<dbReference type="OrthoDB" id="696464at2759"/>
<feature type="transmembrane region" description="Helical" evidence="1">
    <location>
        <begin position="86"/>
        <end position="111"/>
    </location>
</feature>
<evidence type="ECO:0000256" key="1">
    <source>
        <dbReference type="SAM" id="Phobius"/>
    </source>
</evidence>
<organism evidence="2 3">
    <name type="scientific">Miscanthus lutarioriparius</name>
    <dbReference type="NCBI Taxonomy" id="422564"/>
    <lineage>
        <taxon>Eukaryota</taxon>
        <taxon>Viridiplantae</taxon>
        <taxon>Streptophyta</taxon>
        <taxon>Embryophyta</taxon>
        <taxon>Tracheophyta</taxon>
        <taxon>Spermatophyta</taxon>
        <taxon>Magnoliopsida</taxon>
        <taxon>Liliopsida</taxon>
        <taxon>Poales</taxon>
        <taxon>Poaceae</taxon>
        <taxon>PACMAD clade</taxon>
        <taxon>Panicoideae</taxon>
        <taxon>Andropogonodae</taxon>
        <taxon>Andropogoneae</taxon>
        <taxon>Saccharinae</taxon>
        <taxon>Miscanthus</taxon>
    </lineage>
</organism>
<feature type="transmembrane region" description="Helical" evidence="1">
    <location>
        <begin position="7"/>
        <end position="22"/>
    </location>
</feature>
<keyword evidence="1" id="KW-1133">Transmembrane helix</keyword>
<dbReference type="AlphaFoldDB" id="A0A811S4H2"/>
<evidence type="ECO:0000313" key="3">
    <source>
        <dbReference type="Proteomes" id="UP000604825"/>
    </source>
</evidence>
<dbReference type="Proteomes" id="UP000604825">
    <property type="component" value="Unassembled WGS sequence"/>
</dbReference>
<comment type="caution">
    <text evidence="2">The sequence shown here is derived from an EMBL/GenBank/DDBJ whole genome shotgun (WGS) entry which is preliminary data.</text>
</comment>
<name>A0A811S4H2_9POAL</name>
<gene>
    <name evidence="2" type="ORF">NCGR_LOCUS61424</name>
</gene>
<keyword evidence="1" id="KW-0472">Membrane</keyword>
<reference evidence="2" key="1">
    <citation type="submission" date="2020-10" db="EMBL/GenBank/DDBJ databases">
        <authorList>
            <person name="Han B."/>
            <person name="Lu T."/>
            <person name="Zhao Q."/>
            <person name="Huang X."/>
            <person name="Zhao Y."/>
        </authorList>
    </citation>
    <scope>NUCLEOTIDE SEQUENCE</scope>
</reference>
<accession>A0A811S4H2</accession>
<dbReference type="EMBL" id="CAJGYO010000018">
    <property type="protein sequence ID" value="CAD6337326.1"/>
    <property type="molecule type" value="Genomic_DNA"/>
</dbReference>
<proteinExistence type="predicted"/>
<sequence length="114" mass="11765">MADLNDAAQFALCVALGISYILKPLLDFLDGANKPLSPVLEFAVAVLIATLPLAYLMGILLLQLQVAPGAPAPAVPPAPQGAARRLACFACTLVSAVLAVLAVALIAFWFLTPP</sequence>
<protein>
    <submittedName>
        <fullName evidence="2">Uncharacterized protein</fullName>
    </submittedName>
</protein>
<keyword evidence="1" id="KW-0812">Transmembrane</keyword>
<evidence type="ECO:0000313" key="2">
    <source>
        <dbReference type="EMBL" id="CAD6337326.1"/>
    </source>
</evidence>
<feature type="transmembrane region" description="Helical" evidence="1">
    <location>
        <begin position="42"/>
        <end position="66"/>
    </location>
</feature>
<keyword evidence="3" id="KW-1185">Reference proteome</keyword>